<reference evidence="5 6" key="1">
    <citation type="submission" date="2021-01" db="EMBL/GenBank/DDBJ databases">
        <title>Genomic Encyclopedia of Type Strains, Phase IV (KMG-IV): sequencing the most valuable type-strain genomes for metagenomic binning, comparative biology and taxonomic classification.</title>
        <authorList>
            <person name="Goeker M."/>
        </authorList>
    </citation>
    <scope>NUCLEOTIDE SEQUENCE [LARGE SCALE GENOMIC DNA]</scope>
    <source>
        <strain evidence="5 6">DSM 21461</strain>
    </source>
</reference>
<sequence length="369" mass="41539">MKKLKKLLLMTLVATSLIACNKDTKTANAPKEEVKKEPEKIVYYTPLTHEERENEDQAKKKIFAVMLDNHDDARPQAQISKADIIYEYRVEGEFTRYMALFQSNFPENVGPVRSARPYFVQTAKEYNAIYAHWGGSEAGLAEVRNRNVVDLDGIALEGIVFHRNKNVGKRAPHNGYISLPELENYLVEKKGVDVNDNTVSLNFYDKIAEIEGIDVKEITLNFNKNYKTKFIYDEASGKYKYIRQDKPVIDEATGEEFNTDNLVVLFQKGVVAGPKGTLKMANIGSGSGLLLQKGKLAPITWEKANEDARTILKYPDGTEVKFYPGRTFFSIVDEEKDAVYQVPQAEGQEGQDSSSTNSNAKVENQAAKK</sequence>
<feature type="region of interest" description="Disordered" evidence="1">
    <location>
        <begin position="340"/>
        <end position="369"/>
    </location>
</feature>
<feature type="compositionally biased region" description="Polar residues" evidence="1">
    <location>
        <begin position="350"/>
        <end position="362"/>
    </location>
</feature>
<dbReference type="Pfam" id="PF17479">
    <property type="entry name" value="DUF3048_C"/>
    <property type="match status" value="1"/>
</dbReference>
<evidence type="ECO:0000259" key="4">
    <source>
        <dbReference type="Pfam" id="PF17479"/>
    </source>
</evidence>
<feature type="domain" description="DUF3048" evidence="3">
    <location>
        <begin position="47"/>
        <end position="189"/>
    </location>
</feature>
<dbReference type="PROSITE" id="PS51257">
    <property type="entry name" value="PROKAR_LIPOPROTEIN"/>
    <property type="match status" value="1"/>
</dbReference>
<protein>
    <recommendedName>
        <fullName evidence="7">Lipoprotein YerB</fullName>
    </recommendedName>
</protein>
<accession>A0ABS2MJI2</accession>
<evidence type="ECO:0000256" key="1">
    <source>
        <dbReference type="SAM" id="MobiDB-lite"/>
    </source>
</evidence>
<evidence type="ECO:0000313" key="6">
    <source>
        <dbReference type="Proteomes" id="UP000720595"/>
    </source>
</evidence>
<keyword evidence="2" id="KW-0732">Signal</keyword>
<dbReference type="InterPro" id="IPR023158">
    <property type="entry name" value="YerB-like_sf"/>
</dbReference>
<name>A0ABS2MJI2_9FIRM</name>
<feature type="domain" description="DUF3048" evidence="4">
    <location>
        <begin position="218"/>
        <end position="328"/>
    </location>
</feature>
<dbReference type="RefSeq" id="WP_205051752.1">
    <property type="nucleotide sequence ID" value="NZ_JAFBDH010000003.1"/>
</dbReference>
<feature type="chain" id="PRO_5045520201" description="Lipoprotein YerB" evidence="2">
    <location>
        <begin position="22"/>
        <end position="369"/>
    </location>
</feature>
<dbReference type="InterPro" id="IPR035328">
    <property type="entry name" value="DUF3048_C"/>
</dbReference>
<dbReference type="Gene3D" id="3.50.90.10">
    <property type="entry name" value="YerB-like"/>
    <property type="match status" value="1"/>
</dbReference>
<dbReference type="InterPro" id="IPR021416">
    <property type="entry name" value="DUF3048_N"/>
</dbReference>
<evidence type="ECO:0000259" key="3">
    <source>
        <dbReference type="Pfam" id="PF11258"/>
    </source>
</evidence>
<keyword evidence="6" id="KW-1185">Reference proteome</keyword>
<proteinExistence type="predicted"/>
<dbReference type="Proteomes" id="UP000720595">
    <property type="component" value="Unassembled WGS sequence"/>
</dbReference>
<feature type="signal peptide" evidence="2">
    <location>
        <begin position="1"/>
        <end position="21"/>
    </location>
</feature>
<evidence type="ECO:0000256" key="2">
    <source>
        <dbReference type="SAM" id="SignalP"/>
    </source>
</evidence>
<dbReference type="Pfam" id="PF11258">
    <property type="entry name" value="DUF3048"/>
    <property type="match status" value="1"/>
</dbReference>
<dbReference type="EMBL" id="JAFBDH010000003">
    <property type="protein sequence ID" value="MBM7550174.1"/>
    <property type="molecule type" value="Genomic_DNA"/>
</dbReference>
<evidence type="ECO:0008006" key="7">
    <source>
        <dbReference type="Google" id="ProtNLM"/>
    </source>
</evidence>
<organism evidence="5 6">
    <name type="scientific">Peptoniphilus gorbachii</name>
    <dbReference type="NCBI Taxonomy" id="411567"/>
    <lineage>
        <taxon>Bacteria</taxon>
        <taxon>Bacillati</taxon>
        <taxon>Bacillota</taxon>
        <taxon>Tissierellia</taxon>
        <taxon>Tissierellales</taxon>
        <taxon>Peptoniphilaceae</taxon>
        <taxon>Peptoniphilus</taxon>
    </lineage>
</organism>
<evidence type="ECO:0000313" key="5">
    <source>
        <dbReference type="EMBL" id="MBM7550174.1"/>
    </source>
</evidence>
<gene>
    <name evidence="5" type="ORF">JOD41_000905</name>
</gene>
<comment type="caution">
    <text evidence="5">The sequence shown here is derived from an EMBL/GenBank/DDBJ whole genome shotgun (WGS) entry which is preliminary data.</text>
</comment>
<dbReference type="SUPFAM" id="SSF159774">
    <property type="entry name" value="YerB-like"/>
    <property type="match status" value="1"/>
</dbReference>